<proteinExistence type="inferred from homology"/>
<feature type="non-terminal residue" evidence="5">
    <location>
        <position position="86"/>
    </location>
</feature>
<gene>
    <name evidence="5" type="ORF">GCK32_019784</name>
</gene>
<evidence type="ECO:0000256" key="2">
    <source>
        <dbReference type="ARBA" id="ARBA00006176"/>
    </source>
</evidence>
<dbReference type="AlphaFoldDB" id="A0AAN8FNB4"/>
<accession>A0AAN8FNB4</accession>
<keyword evidence="3" id="KW-0963">Cytoplasm</keyword>
<comment type="caution">
    <text evidence="5">The sequence shown here is derived from an EMBL/GenBank/DDBJ whole genome shotgun (WGS) entry which is preliminary data.</text>
</comment>
<dbReference type="GO" id="GO:0030286">
    <property type="term" value="C:dynein complex"/>
    <property type="evidence" value="ECO:0007669"/>
    <property type="project" value="UniProtKB-KW"/>
</dbReference>
<dbReference type="GO" id="GO:0007017">
    <property type="term" value="P:microtubule-based process"/>
    <property type="evidence" value="ECO:0007669"/>
    <property type="project" value="InterPro"/>
</dbReference>
<dbReference type="PANTHER" id="PTHR15346">
    <property type="entry name" value="DYNACTIN SUBUNIT"/>
    <property type="match status" value="1"/>
</dbReference>
<keyword evidence="4" id="KW-0243">Dynein</keyword>
<dbReference type="Pfam" id="PF04912">
    <property type="entry name" value="Dynamitin"/>
    <property type="match status" value="1"/>
</dbReference>
<keyword evidence="6" id="KW-1185">Reference proteome</keyword>
<protein>
    <submittedName>
        <fullName evidence="5">Uncharacterized protein</fullName>
    </submittedName>
</protein>
<evidence type="ECO:0000313" key="5">
    <source>
        <dbReference type="EMBL" id="KAK5973105.1"/>
    </source>
</evidence>
<comment type="similarity">
    <text evidence="2">Belongs to the dynactin subunit 2 family.</text>
</comment>
<evidence type="ECO:0000313" key="6">
    <source>
        <dbReference type="Proteomes" id="UP001331761"/>
    </source>
</evidence>
<dbReference type="GO" id="GO:0005737">
    <property type="term" value="C:cytoplasm"/>
    <property type="evidence" value="ECO:0007669"/>
    <property type="project" value="UniProtKB-SubCell"/>
</dbReference>
<dbReference type="GO" id="GO:0005869">
    <property type="term" value="C:dynactin complex"/>
    <property type="evidence" value="ECO:0007669"/>
    <property type="project" value="InterPro"/>
</dbReference>
<dbReference type="Proteomes" id="UP001331761">
    <property type="component" value="Unassembled WGS sequence"/>
</dbReference>
<dbReference type="EMBL" id="WIXE01015893">
    <property type="protein sequence ID" value="KAK5973105.1"/>
    <property type="molecule type" value="Genomic_DNA"/>
</dbReference>
<evidence type="ECO:0000256" key="4">
    <source>
        <dbReference type="ARBA" id="ARBA00023017"/>
    </source>
</evidence>
<organism evidence="5 6">
    <name type="scientific">Trichostrongylus colubriformis</name>
    <name type="common">Black scour worm</name>
    <dbReference type="NCBI Taxonomy" id="6319"/>
    <lineage>
        <taxon>Eukaryota</taxon>
        <taxon>Metazoa</taxon>
        <taxon>Ecdysozoa</taxon>
        <taxon>Nematoda</taxon>
        <taxon>Chromadorea</taxon>
        <taxon>Rhabditida</taxon>
        <taxon>Rhabditina</taxon>
        <taxon>Rhabditomorpha</taxon>
        <taxon>Strongyloidea</taxon>
        <taxon>Trichostrongylidae</taxon>
        <taxon>Trichostrongylus</taxon>
    </lineage>
</organism>
<evidence type="ECO:0000256" key="1">
    <source>
        <dbReference type="ARBA" id="ARBA00004496"/>
    </source>
</evidence>
<reference evidence="5 6" key="1">
    <citation type="submission" date="2019-10" db="EMBL/GenBank/DDBJ databases">
        <title>Assembly and Annotation for the nematode Trichostrongylus colubriformis.</title>
        <authorList>
            <person name="Martin J."/>
        </authorList>
    </citation>
    <scope>NUCLEOTIDE SEQUENCE [LARGE SCALE GENOMIC DNA]</scope>
    <source>
        <strain evidence="5">G859</strain>
        <tissue evidence="5">Whole worm</tissue>
    </source>
</reference>
<name>A0AAN8FNB4_TRICO</name>
<sequence length="86" mass="9738">MSVTGKEDVYESEDLPESEQFLSSFSAKSTVDSAENENIELIHLDIDAARKRFKDRTLNTRNIDFSDSIAKRRGKSYGSSVYVLEV</sequence>
<dbReference type="InterPro" id="IPR028133">
    <property type="entry name" value="Dynamitin"/>
</dbReference>
<evidence type="ECO:0000256" key="3">
    <source>
        <dbReference type="ARBA" id="ARBA00022490"/>
    </source>
</evidence>
<comment type="subcellular location">
    <subcellularLocation>
        <location evidence="1">Cytoplasm</location>
    </subcellularLocation>
</comment>